<gene>
    <name evidence="2" type="ORF">SLNWT_0127</name>
</gene>
<dbReference type="AlphaFoldDB" id="A0A0B5EEW3"/>
<dbReference type="EMBL" id="CP010519">
    <property type="protein sequence ID" value="AJE80503.1"/>
    <property type="molecule type" value="Genomic_DNA"/>
</dbReference>
<reference evidence="2 3" key="1">
    <citation type="submission" date="2015-01" db="EMBL/GenBank/DDBJ databases">
        <title>Enhanced salinomycin production by adjusting the supply of polyketide extender units in Streptomyce albus DSM 41398.</title>
        <authorList>
            <person name="Lu C."/>
        </authorList>
    </citation>
    <scope>NUCLEOTIDE SEQUENCE [LARGE SCALE GENOMIC DNA]</scope>
    <source>
        <strain evidence="3">ATCC 21838 / DSM 41398 / FERM P-419 / JCM 4703 / NBRC 107858</strain>
    </source>
</reference>
<feature type="region of interest" description="Disordered" evidence="1">
    <location>
        <begin position="17"/>
        <end position="82"/>
    </location>
</feature>
<evidence type="ECO:0000313" key="3">
    <source>
        <dbReference type="Proteomes" id="UP000031523"/>
    </source>
</evidence>
<organism evidence="2 3">
    <name type="scientific">Streptomyces albus (strain ATCC 21838 / DSM 41398 / FERM P-419 / JCM 4703 / NBRC 107858)</name>
    <dbReference type="NCBI Taxonomy" id="1081613"/>
    <lineage>
        <taxon>Bacteria</taxon>
        <taxon>Bacillati</taxon>
        <taxon>Actinomycetota</taxon>
        <taxon>Actinomycetes</taxon>
        <taxon>Kitasatosporales</taxon>
        <taxon>Streptomycetaceae</taxon>
        <taxon>Streptomyces</taxon>
    </lineage>
</organism>
<protein>
    <submittedName>
        <fullName evidence="2">Uncharacterized protein</fullName>
    </submittedName>
</protein>
<sequence>MSSSTGLAAAEAKIVQIEAQQKETDPRLPGLTQPFPAHRSDQRSHGTSSSLTCRPDRSQVVSGNRNPHPCRWSQISSAPANA</sequence>
<dbReference type="Proteomes" id="UP000031523">
    <property type="component" value="Chromosome"/>
</dbReference>
<accession>A0A0B5EEW3</accession>
<feature type="compositionally biased region" description="Polar residues" evidence="1">
    <location>
        <begin position="73"/>
        <end position="82"/>
    </location>
</feature>
<name>A0A0B5EEW3_STRA4</name>
<evidence type="ECO:0000256" key="1">
    <source>
        <dbReference type="SAM" id="MobiDB-lite"/>
    </source>
</evidence>
<dbReference type="KEGG" id="sals:SLNWT_0127"/>
<keyword evidence="3" id="KW-1185">Reference proteome</keyword>
<evidence type="ECO:0000313" key="2">
    <source>
        <dbReference type="EMBL" id="AJE80503.1"/>
    </source>
</evidence>
<proteinExistence type="predicted"/>